<dbReference type="SMART" id="SM00228">
    <property type="entry name" value="PDZ"/>
    <property type="match status" value="1"/>
</dbReference>
<gene>
    <name evidence="9" type="ORF">MAF45_01885</name>
</gene>
<dbReference type="PANTHER" id="PTHR32060:SF30">
    <property type="entry name" value="CARBOXY-TERMINAL PROCESSING PROTEASE CTPA"/>
    <property type="match status" value="1"/>
</dbReference>
<feature type="domain" description="PDZ" evidence="8">
    <location>
        <begin position="91"/>
        <end position="160"/>
    </location>
</feature>
<dbReference type="SMART" id="SM00245">
    <property type="entry name" value="TSPc"/>
    <property type="match status" value="1"/>
</dbReference>
<dbReference type="EMBL" id="JAKNCT010000002">
    <property type="protein sequence ID" value="MCG5030207.1"/>
    <property type="molecule type" value="Genomic_DNA"/>
</dbReference>
<reference evidence="9 10" key="1">
    <citation type="submission" date="2022-02" db="EMBL/GenBank/DDBJ databases">
        <title>Mesosutterella porci, a novel member of the family Sutterellaceae from pig feces.</title>
        <authorList>
            <person name="Wylensek D."/>
            <person name="Clavel T."/>
        </authorList>
    </citation>
    <scope>NUCLEOTIDE SEQUENCE [LARGE SCALE GENOMIC DNA]</scope>
    <source>
        <strain evidence="10">oilRF-744-wt-GAM-9</strain>
    </source>
</reference>
<keyword evidence="2 5" id="KW-0645">Protease</keyword>
<evidence type="ECO:0000256" key="3">
    <source>
        <dbReference type="ARBA" id="ARBA00022801"/>
    </source>
</evidence>
<organism evidence="9 10">
    <name type="scientific">Mesosutterella porci</name>
    <dbReference type="NCBI Taxonomy" id="2915351"/>
    <lineage>
        <taxon>Bacteria</taxon>
        <taxon>Pseudomonadati</taxon>
        <taxon>Pseudomonadota</taxon>
        <taxon>Betaproteobacteria</taxon>
        <taxon>Burkholderiales</taxon>
        <taxon>Sutterellaceae</taxon>
        <taxon>Mesosutterella</taxon>
    </lineage>
</organism>
<keyword evidence="4 5" id="KW-0720">Serine protease</keyword>
<dbReference type="InterPro" id="IPR055210">
    <property type="entry name" value="CtpA/B_N"/>
</dbReference>
<dbReference type="InterPro" id="IPR005151">
    <property type="entry name" value="Tail-specific_protease"/>
</dbReference>
<dbReference type="Pfam" id="PF22694">
    <property type="entry name" value="CtpB_N-like"/>
    <property type="match status" value="1"/>
</dbReference>
<dbReference type="Pfam" id="PF13180">
    <property type="entry name" value="PDZ_2"/>
    <property type="match status" value="1"/>
</dbReference>
<dbReference type="Gene3D" id="3.90.226.10">
    <property type="entry name" value="2-enoyl-CoA Hydratase, Chain A, domain 1"/>
    <property type="match status" value="1"/>
</dbReference>
<dbReference type="Pfam" id="PF03572">
    <property type="entry name" value="Peptidase_S41"/>
    <property type="match status" value="1"/>
</dbReference>
<comment type="similarity">
    <text evidence="1 5">Belongs to the peptidase S41A family.</text>
</comment>
<keyword evidence="7" id="KW-0732">Signal</keyword>
<evidence type="ECO:0000313" key="10">
    <source>
        <dbReference type="Proteomes" id="UP001297600"/>
    </source>
</evidence>
<feature type="signal peptide" evidence="7">
    <location>
        <begin position="1"/>
        <end position="21"/>
    </location>
</feature>
<protein>
    <submittedName>
        <fullName evidence="9">S41 family peptidase</fullName>
    </submittedName>
</protein>
<dbReference type="CDD" id="cd07560">
    <property type="entry name" value="Peptidase_S41_CPP"/>
    <property type="match status" value="1"/>
</dbReference>
<accession>A0ABS9MNL2</accession>
<dbReference type="NCBIfam" id="TIGR00225">
    <property type="entry name" value="prc"/>
    <property type="match status" value="1"/>
</dbReference>
<dbReference type="SUPFAM" id="SSF50156">
    <property type="entry name" value="PDZ domain-like"/>
    <property type="match status" value="1"/>
</dbReference>
<evidence type="ECO:0000256" key="4">
    <source>
        <dbReference type="ARBA" id="ARBA00022825"/>
    </source>
</evidence>
<dbReference type="PANTHER" id="PTHR32060">
    <property type="entry name" value="TAIL-SPECIFIC PROTEASE"/>
    <property type="match status" value="1"/>
</dbReference>
<evidence type="ECO:0000256" key="6">
    <source>
        <dbReference type="SAM" id="MobiDB-lite"/>
    </source>
</evidence>
<keyword evidence="10" id="KW-1185">Reference proteome</keyword>
<dbReference type="InterPro" id="IPR004447">
    <property type="entry name" value="Peptidase_S41A"/>
</dbReference>
<dbReference type="Proteomes" id="UP001297600">
    <property type="component" value="Unassembled WGS sequence"/>
</dbReference>
<dbReference type="Gene3D" id="3.30.750.44">
    <property type="match status" value="1"/>
</dbReference>
<sequence>MKFPFKIKMITLGIAAGLALTAGVDAWADKASPAENSALPLQEIRQFTDIFGAIKSYYVDPVGDKKLLEQAVTGMVSGLDPHSAYLDPESFKDLQEGTEGEFGGLGIEVTKDGRNGVQVVSPIDDTPAAKAGIRAGDLIVKLDGQFTYDLPLSKCVKLMRGEPKTPITLQIVRKGEKKPLTIKLVRDIIKVQSVKSKELPDGLGYIRITQFQERTVADLVKALQSLSKSGHLKGLVLDLRNNPGGLLDAAVGVCSQFLPQGSLVVSTKGRTPDSNKEFLTGQQLHFNAPAGASPEEAKTVPMVVLINPASASASEIVSGALQDHKRATLMGQRSFGKGSVQTIFPLAGSTKDSPTGIKLTTARYFTPSGRTIQATGIVPDIAVDDTPEGNYPSFNIREADLENHLTVDGAPAEKKNGNDDAAPEDDFDRPAPKLTYHFGDDSDFPLQQAVHFLKGEPVARSKPVSGRKAAKQAEVSPGKAGDAAP</sequence>
<evidence type="ECO:0000256" key="7">
    <source>
        <dbReference type="SAM" id="SignalP"/>
    </source>
</evidence>
<feature type="compositionally biased region" description="Basic and acidic residues" evidence="6">
    <location>
        <begin position="408"/>
        <end position="418"/>
    </location>
</feature>
<dbReference type="InterPro" id="IPR029045">
    <property type="entry name" value="ClpP/crotonase-like_dom_sf"/>
</dbReference>
<dbReference type="SUPFAM" id="SSF52096">
    <property type="entry name" value="ClpP/crotonase"/>
    <property type="match status" value="1"/>
</dbReference>
<name>A0ABS9MNL2_9BURK</name>
<evidence type="ECO:0000256" key="5">
    <source>
        <dbReference type="RuleBase" id="RU004404"/>
    </source>
</evidence>
<dbReference type="Gene3D" id="2.30.42.10">
    <property type="match status" value="1"/>
</dbReference>
<feature type="region of interest" description="Disordered" evidence="6">
    <location>
        <begin position="455"/>
        <end position="485"/>
    </location>
</feature>
<feature type="region of interest" description="Disordered" evidence="6">
    <location>
        <begin position="408"/>
        <end position="442"/>
    </location>
</feature>
<dbReference type="CDD" id="cd06782">
    <property type="entry name" value="cpPDZ_CPP-like"/>
    <property type="match status" value="1"/>
</dbReference>
<comment type="caution">
    <text evidence="9">The sequence shown here is derived from an EMBL/GenBank/DDBJ whole genome shotgun (WGS) entry which is preliminary data.</text>
</comment>
<evidence type="ECO:0000259" key="8">
    <source>
        <dbReference type="PROSITE" id="PS50106"/>
    </source>
</evidence>
<dbReference type="InterPro" id="IPR001478">
    <property type="entry name" value="PDZ"/>
</dbReference>
<dbReference type="PROSITE" id="PS50106">
    <property type="entry name" value="PDZ"/>
    <property type="match status" value="1"/>
</dbReference>
<evidence type="ECO:0000256" key="2">
    <source>
        <dbReference type="ARBA" id="ARBA00022670"/>
    </source>
</evidence>
<dbReference type="InterPro" id="IPR036034">
    <property type="entry name" value="PDZ_sf"/>
</dbReference>
<dbReference type="RefSeq" id="WP_237977863.1">
    <property type="nucleotide sequence ID" value="NZ_JAKNCT010000002.1"/>
</dbReference>
<feature type="chain" id="PRO_5047055513" evidence="7">
    <location>
        <begin position="22"/>
        <end position="485"/>
    </location>
</feature>
<keyword evidence="3 5" id="KW-0378">Hydrolase</keyword>
<evidence type="ECO:0000313" key="9">
    <source>
        <dbReference type="EMBL" id="MCG5030207.1"/>
    </source>
</evidence>
<evidence type="ECO:0000256" key="1">
    <source>
        <dbReference type="ARBA" id="ARBA00009179"/>
    </source>
</evidence>
<proteinExistence type="inferred from homology"/>